<reference evidence="2 3" key="1">
    <citation type="submission" date="2016-06" db="EMBL/GenBank/DDBJ databases">
        <title>Draft genome of Moraxella lacunata CCUG 57757A.</title>
        <authorList>
            <person name="Salva-Serra F."/>
            <person name="Engstrom-Jakobsson H."/>
            <person name="Thorell K."/>
            <person name="Gonzales-Siles L."/>
            <person name="Karlsson R."/>
            <person name="Boulund F."/>
            <person name="Engstrand L."/>
            <person name="Kristiansson E."/>
            <person name="Moore E."/>
        </authorList>
    </citation>
    <scope>NUCLEOTIDE SEQUENCE [LARGE SCALE GENOMIC DNA]</scope>
    <source>
        <strain evidence="2 3">CCUG 57757A</strain>
    </source>
</reference>
<gene>
    <name evidence="2" type="ORF">A9309_09275</name>
</gene>
<dbReference type="AlphaFoldDB" id="A0A1B8PXT5"/>
<proteinExistence type="predicted"/>
<dbReference type="EMBL" id="LZMS01000082">
    <property type="protein sequence ID" value="OBX60850.1"/>
    <property type="molecule type" value="Genomic_DNA"/>
</dbReference>
<feature type="transmembrane region" description="Helical" evidence="1">
    <location>
        <begin position="175"/>
        <end position="195"/>
    </location>
</feature>
<keyword evidence="1" id="KW-1133">Transmembrane helix</keyword>
<comment type="caution">
    <text evidence="2">The sequence shown here is derived from an EMBL/GenBank/DDBJ whole genome shotgun (WGS) entry which is preliminary data.</text>
</comment>
<organism evidence="2 3">
    <name type="scientific">Moraxella lacunata</name>
    <dbReference type="NCBI Taxonomy" id="477"/>
    <lineage>
        <taxon>Bacteria</taxon>
        <taxon>Pseudomonadati</taxon>
        <taxon>Pseudomonadota</taxon>
        <taxon>Gammaproteobacteria</taxon>
        <taxon>Moraxellales</taxon>
        <taxon>Moraxellaceae</taxon>
        <taxon>Moraxella</taxon>
    </lineage>
</organism>
<evidence type="ECO:0000313" key="3">
    <source>
        <dbReference type="Proteomes" id="UP000092607"/>
    </source>
</evidence>
<sequence length="196" mass="23445">MYYHIKNKKIENIQKALDFQEMPTLEKSRLNELMINELYQQATKLKASPEIRPFAIDLIKNLSFDERQINYVYKYFVIKRGQVEIDITSIEWCFLFLSKWVFIMLATFSIVVFCCSFMFIKFLINHIELMQSALIAFIVSALTAFMYFFEARKYRIICDIYGYDNSIFKSREPSFFLKCVTLALFFLIIILHFLLL</sequence>
<keyword evidence="1" id="KW-0472">Membrane</keyword>
<feature type="transmembrane region" description="Helical" evidence="1">
    <location>
        <begin position="130"/>
        <end position="149"/>
    </location>
</feature>
<evidence type="ECO:0000313" key="2">
    <source>
        <dbReference type="EMBL" id="OBX60850.1"/>
    </source>
</evidence>
<accession>A0A1B8PXT5</accession>
<dbReference type="RefSeq" id="WP_065256492.1">
    <property type="nucleotide sequence ID" value="NZ_JARDJM010000064.1"/>
</dbReference>
<keyword evidence="1" id="KW-0812">Transmembrane</keyword>
<name>A0A1B8PXT5_MORLA</name>
<dbReference type="Proteomes" id="UP000092607">
    <property type="component" value="Unassembled WGS sequence"/>
</dbReference>
<feature type="transmembrane region" description="Helical" evidence="1">
    <location>
        <begin position="100"/>
        <end position="124"/>
    </location>
</feature>
<dbReference type="OrthoDB" id="9987397at2"/>
<evidence type="ECO:0000256" key="1">
    <source>
        <dbReference type="SAM" id="Phobius"/>
    </source>
</evidence>
<protein>
    <submittedName>
        <fullName evidence="2">Uncharacterized protein</fullName>
    </submittedName>
</protein>